<comment type="similarity">
    <text evidence="1">Belongs to the iron-containing alcohol dehydrogenase family.</text>
</comment>
<dbReference type="SUPFAM" id="SSF56796">
    <property type="entry name" value="Dehydroquinate synthase-like"/>
    <property type="match status" value="1"/>
</dbReference>
<dbReference type="Proteomes" id="UP001500575">
    <property type="component" value="Unassembled WGS sequence"/>
</dbReference>
<keyword evidence="6" id="KW-1185">Reference proteome</keyword>
<accession>A0ABP5K4L5</accession>
<dbReference type="Gene3D" id="1.20.1090.10">
    <property type="entry name" value="Dehydroquinate synthase-like - alpha domain"/>
    <property type="match status" value="1"/>
</dbReference>
<organism evidence="5 6">
    <name type="scientific">Nocardioides bigeumensis</name>
    <dbReference type="NCBI Taxonomy" id="433657"/>
    <lineage>
        <taxon>Bacteria</taxon>
        <taxon>Bacillati</taxon>
        <taxon>Actinomycetota</taxon>
        <taxon>Actinomycetes</taxon>
        <taxon>Propionibacteriales</taxon>
        <taxon>Nocardioidaceae</taxon>
        <taxon>Nocardioides</taxon>
    </lineage>
</organism>
<dbReference type="PANTHER" id="PTHR11496:SF102">
    <property type="entry name" value="ALCOHOL DEHYDROGENASE 4"/>
    <property type="match status" value="1"/>
</dbReference>
<dbReference type="InterPro" id="IPR056798">
    <property type="entry name" value="ADH_Fe_C"/>
</dbReference>
<evidence type="ECO:0000313" key="5">
    <source>
        <dbReference type="EMBL" id="GAA2124884.1"/>
    </source>
</evidence>
<keyword evidence="2" id="KW-0560">Oxidoreductase</keyword>
<proteinExistence type="inferred from homology"/>
<evidence type="ECO:0000256" key="1">
    <source>
        <dbReference type="ARBA" id="ARBA00007358"/>
    </source>
</evidence>
<sequence length="386" mass="40152">MIKDFDNHLPVRVRFGDGVAASLPALVSGQGWSHVFVIVDEGLAAHNPAVAALLEELAVTASLTIHEKPPGEPTIASADAACTALAGSAAEVVIAIGGGSVMDTAKAARSCVQQGVDLTTFLGGERVFPEPDIPMIAVPTTAGTGSEVSGGAVFTDPARGVKAGIAHPNLRATWAFVDPRLTHTMPPAMTAHTGIDALAQAIAAVIARVSTPIGDAIAFEAVRLIGRSLTVAYRNPLDVDARSEMMCAATMAGLAMNISDCTAEHSLGQAIGGLTGAPHGLTVGLVLAETLERERHQVPELLERVADALGAPPGEVADGSRCVDAVRRLLQDLDFPVLSDLELTPDDSDRLARAALDDYFITMSPATWTFEEVRAAFDSAFSLARR</sequence>
<dbReference type="InterPro" id="IPR001670">
    <property type="entry name" value="ADH_Fe/GldA"/>
</dbReference>
<feature type="domain" description="Alcohol dehydrogenase iron-type/glycerol dehydrogenase GldA" evidence="3">
    <location>
        <begin position="10"/>
        <end position="179"/>
    </location>
</feature>
<feature type="domain" description="Fe-containing alcohol dehydrogenase-like C-terminal" evidence="4">
    <location>
        <begin position="190"/>
        <end position="380"/>
    </location>
</feature>
<evidence type="ECO:0000259" key="3">
    <source>
        <dbReference type="Pfam" id="PF00465"/>
    </source>
</evidence>
<dbReference type="EMBL" id="BAAAQQ010000011">
    <property type="protein sequence ID" value="GAA2124884.1"/>
    <property type="molecule type" value="Genomic_DNA"/>
</dbReference>
<dbReference type="InterPro" id="IPR039697">
    <property type="entry name" value="Alcohol_dehydrogenase_Fe"/>
</dbReference>
<protein>
    <submittedName>
        <fullName evidence="5">Iron-containing alcohol dehydrogenase</fullName>
    </submittedName>
</protein>
<gene>
    <name evidence="5" type="ORF">GCM10009843_22010</name>
</gene>
<evidence type="ECO:0000313" key="6">
    <source>
        <dbReference type="Proteomes" id="UP001500575"/>
    </source>
</evidence>
<reference evidence="6" key="1">
    <citation type="journal article" date="2019" name="Int. J. Syst. Evol. Microbiol.">
        <title>The Global Catalogue of Microorganisms (GCM) 10K type strain sequencing project: providing services to taxonomists for standard genome sequencing and annotation.</title>
        <authorList>
            <consortium name="The Broad Institute Genomics Platform"/>
            <consortium name="The Broad Institute Genome Sequencing Center for Infectious Disease"/>
            <person name="Wu L."/>
            <person name="Ma J."/>
        </authorList>
    </citation>
    <scope>NUCLEOTIDE SEQUENCE [LARGE SCALE GENOMIC DNA]</scope>
    <source>
        <strain evidence="6">JCM 16021</strain>
    </source>
</reference>
<dbReference type="Pfam" id="PF25137">
    <property type="entry name" value="ADH_Fe_C"/>
    <property type="match status" value="1"/>
</dbReference>
<dbReference type="Gene3D" id="3.40.50.1970">
    <property type="match status" value="1"/>
</dbReference>
<dbReference type="RefSeq" id="WP_344303766.1">
    <property type="nucleotide sequence ID" value="NZ_BAAAQQ010000011.1"/>
</dbReference>
<evidence type="ECO:0000259" key="4">
    <source>
        <dbReference type="Pfam" id="PF25137"/>
    </source>
</evidence>
<evidence type="ECO:0000256" key="2">
    <source>
        <dbReference type="ARBA" id="ARBA00023002"/>
    </source>
</evidence>
<dbReference type="PANTHER" id="PTHR11496">
    <property type="entry name" value="ALCOHOL DEHYDROGENASE"/>
    <property type="match status" value="1"/>
</dbReference>
<name>A0ABP5K4L5_9ACTN</name>
<comment type="caution">
    <text evidence="5">The sequence shown here is derived from an EMBL/GenBank/DDBJ whole genome shotgun (WGS) entry which is preliminary data.</text>
</comment>
<dbReference type="CDD" id="cd08551">
    <property type="entry name" value="Fe-ADH"/>
    <property type="match status" value="1"/>
</dbReference>
<dbReference type="Pfam" id="PF00465">
    <property type="entry name" value="Fe-ADH"/>
    <property type="match status" value="1"/>
</dbReference>